<dbReference type="eggNOG" id="COG1960">
    <property type="taxonomic scope" value="Bacteria"/>
</dbReference>
<dbReference type="Pfam" id="PF02770">
    <property type="entry name" value="Acyl-CoA_dh_M"/>
    <property type="match status" value="1"/>
</dbReference>
<reference evidence="11" key="2">
    <citation type="submission" date="2015-04" db="EMBL/GenBank/DDBJ databases">
        <title>A butyrogenic pathway from the amino acid lysine in a human gut commensal.</title>
        <authorList>
            <person name="de Vos W.M."/>
            <person name="Bui N.T.P."/>
            <person name="Plugge C.M."/>
            <person name="Ritari J."/>
        </authorList>
    </citation>
    <scope>NUCLEOTIDE SEQUENCE [LARGE SCALE GENOMIC DNA]</scope>
    <source>
        <strain evidence="11">AF211</strain>
    </source>
</reference>
<evidence type="ECO:0000256" key="5">
    <source>
        <dbReference type="ARBA" id="ARBA00023002"/>
    </source>
</evidence>
<protein>
    <submittedName>
        <fullName evidence="10">Butyryl-CoA dehydrogenase</fullName>
        <ecNumber evidence="10">1.3.8.1</ecNumber>
    </submittedName>
</protein>
<keyword evidence="4 6" id="KW-0274">FAD</keyword>
<proteinExistence type="inferred from homology"/>
<dbReference type="Gene3D" id="1.10.540.10">
    <property type="entry name" value="Acyl-CoA dehydrogenase/oxidase, N-terminal domain"/>
    <property type="match status" value="1"/>
</dbReference>
<feature type="domain" description="Acyl-CoA dehydrogenase/oxidase C-terminal" evidence="7">
    <location>
        <begin position="229"/>
        <end position="371"/>
    </location>
</feature>
<evidence type="ECO:0000256" key="4">
    <source>
        <dbReference type="ARBA" id="ARBA00022827"/>
    </source>
</evidence>
<dbReference type="Proteomes" id="UP000064844">
    <property type="component" value="Chromosome"/>
</dbReference>
<keyword evidence="11" id="KW-1185">Reference proteome</keyword>
<reference evidence="10 11" key="1">
    <citation type="journal article" date="2015" name="Nat. Commun.">
        <title>Production of butyrate from lysine and the Amadori product fructoselysine by a human gut commensal.</title>
        <authorList>
            <person name="Bui T.P."/>
            <person name="Ritari J."/>
            <person name="Boeren S."/>
            <person name="de Waard P."/>
            <person name="Plugge C.M."/>
            <person name="de Vos W.M."/>
        </authorList>
    </citation>
    <scope>NUCLEOTIDE SEQUENCE [LARGE SCALE GENOMIC DNA]</scope>
    <source>
        <strain evidence="10 11">AF211</strain>
    </source>
</reference>
<dbReference type="InterPro" id="IPR046373">
    <property type="entry name" value="Acyl-CoA_Oxase/DH_mid-dom_sf"/>
</dbReference>
<feature type="domain" description="Acyl-CoA dehydrogenase/oxidase N-terminal" evidence="9">
    <location>
        <begin position="9"/>
        <end position="119"/>
    </location>
</feature>
<dbReference type="Pfam" id="PF02771">
    <property type="entry name" value="Acyl-CoA_dh_N"/>
    <property type="match status" value="1"/>
</dbReference>
<gene>
    <name evidence="10" type="ORF">IB211_00908c</name>
</gene>
<dbReference type="KEGG" id="ibu:IB211_00908c"/>
<dbReference type="InterPro" id="IPR013786">
    <property type="entry name" value="AcylCoA_DH/ox_N"/>
</dbReference>
<dbReference type="Gene3D" id="1.20.140.10">
    <property type="entry name" value="Butyryl-CoA Dehydrogenase, subunit A, domain 3"/>
    <property type="match status" value="1"/>
</dbReference>
<dbReference type="InterPro" id="IPR009075">
    <property type="entry name" value="AcylCo_DH/oxidase_C"/>
</dbReference>
<evidence type="ECO:0000313" key="11">
    <source>
        <dbReference type="Proteomes" id="UP000064844"/>
    </source>
</evidence>
<evidence type="ECO:0000313" key="10">
    <source>
        <dbReference type="EMBL" id="ALP93302.1"/>
    </source>
</evidence>
<keyword evidence="5 6" id="KW-0560">Oxidoreductase</keyword>
<comment type="similarity">
    <text evidence="2 6">Belongs to the acyl-CoA dehydrogenase family.</text>
</comment>
<sequence length="379" mass="41762">MIFDYIQTTEEQKDILDIARQICEKELLPQVPELDRTGTYPRDVAKKLFDAGLYALEVPEQYGGMGVSHETNFLLAETLGYYDAGFGFTFHAGSMGAECIFMGGTEAQKQFAANELLNGKTFAFCLTEPACGSDAASIATTATREGDAYVIKGNKCFISGAELADYFVVATTIDRSLKYKGITLFLVEKERGVQIAKHEEKMGIRLSPTNEVVFDDIRVPADHMIGAEGRGWGIVMRNMEVVRPTSMNFATGIAMRAVDEAVNYAKVRTQFGQPIIRLQGLNFLLAEMLERTMVSHGALMNIAHLLDHGMPLNGMGSATKIYASQTASWVASKAVEVLGGYGYMREYPVEKLMRDAKIFEIFEGTNQIQQVVLGAMLSK</sequence>
<dbReference type="PANTHER" id="PTHR43884:SF12">
    <property type="entry name" value="ISOVALERYL-COA DEHYDROGENASE, MITOCHONDRIAL-RELATED"/>
    <property type="match status" value="1"/>
</dbReference>
<comment type="cofactor">
    <cofactor evidence="1 6">
        <name>FAD</name>
        <dbReference type="ChEBI" id="CHEBI:57692"/>
    </cofactor>
</comment>
<dbReference type="InterPro" id="IPR006089">
    <property type="entry name" value="Acyl-CoA_DH_CS"/>
</dbReference>
<dbReference type="EC" id="1.3.8.1" evidence="10"/>
<dbReference type="STRING" id="1297617.IB211_00908c"/>
<dbReference type="FunFam" id="2.40.110.10:FF:000001">
    <property type="entry name" value="Acyl-CoA dehydrogenase, mitochondrial"/>
    <property type="match status" value="1"/>
</dbReference>
<dbReference type="InterPro" id="IPR006091">
    <property type="entry name" value="Acyl-CoA_Oxase/DH_mid-dom"/>
</dbReference>
<dbReference type="InterPro" id="IPR036250">
    <property type="entry name" value="AcylCo_DH-like_C"/>
</dbReference>
<dbReference type="PANTHER" id="PTHR43884">
    <property type="entry name" value="ACYL-COA DEHYDROGENASE"/>
    <property type="match status" value="1"/>
</dbReference>
<dbReference type="InterPro" id="IPR037069">
    <property type="entry name" value="AcylCoA_DH/ox_N_sf"/>
</dbReference>
<dbReference type="Gene3D" id="2.40.110.10">
    <property type="entry name" value="Butyryl-CoA Dehydrogenase, subunit A, domain 2"/>
    <property type="match status" value="1"/>
</dbReference>
<dbReference type="AlphaFoldDB" id="A0A0S2W1T4"/>
<organism evidence="10 11">
    <name type="scientific">Intestinimonas butyriciproducens</name>
    <dbReference type="NCBI Taxonomy" id="1297617"/>
    <lineage>
        <taxon>Bacteria</taxon>
        <taxon>Bacillati</taxon>
        <taxon>Bacillota</taxon>
        <taxon>Clostridia</taxon>
        <taxon>Eubacteriales</taxon>
        <taxon>Intestinimonas</taxon>
    </lineage>
</organism>
<accession>A0A0S2W1T4</accession>
<dbReference type="GO" id="GO:0016937">
    <property type="term" value="F:short-chain fatty acyl-CoA dehydrogenase activity"/>
    <property type="evidence" value="ECO:0007669"/>
    <property type="project" value="UniProtKB-EC"/>
</dbReference>
<dbReference type="SUPFAM" id="SSF56645">
    <property type="entry name" value="Acyl-CoA dehydrogenase NM domain-like"/>
    <property type="match status" value="1"/>
</dbReference>
<name>A0A0S2W1T4_9FIRM</name>
<evidence type="ECO:0000256" key="2">
    <source>
        <dbReference type="ARBA" id="ARBA00009347"/>
    </source>
</evidence>
<feature type="domain" description="Acyl-CoA oxidase/dehydrogenase middle" evidence="8">
    <location>
        <begin position="123"/>
        <end position="216"/>
    </location>
</feature>
<dbReference type="FunFam" id="1.20.140.10:FF:000011">
    <property type="entry name" value="Medium-chain specific acyl-CoA dehydrogenase, mitochondrial"/>
    <property type="match status" value="1"/>
</dbReference>
<dbReference type="EMBL" id="CP011307">
    <property type="protein sequence ID" value="ALP93302.1"/>
    <property type="molecule type" value="Genomic_DNA"/>
</dbReference>
<dbReference type="PIRSF" id="PIRSF016578">
    <property type="entry name" value="HsaA"/>
    <property type="match status" value="1"/>
</dbReference>
<keyword evidence="3 6" id="KW-0285">Flavoprotein</keyword>
<evidence type="ECO:0000259" key="9">
    <source>
        <dbReference type="Pfam" id="PF02771"/>
    </source>
</evidence>
<dbReference type="InterPro" id="IPR009100">
    <property type="entry name" value="AcylCoA_DH/oxidase_NM_dom_sf"/>
</dbReference>
<dbReference type="Pfam" id="PF00441">
    <property type="entry name" value="Acyl-CoA_dh_1"/>
    <property type="match status" value="1"/>
</dbReference>
<dbReference type="GO" id="GO:0050660">
    <property type="term" value="F:flavin adenine dinucleotide binding"/>
    <property type="evidence" value="ECO:0007669"/>
    <property type="project" value="InterPro"/>
</dbReference>
<dbReference type="RefSeq" id="WP_058117243.1">
    <property type="nucleotide sequence ID" value="NZ_CALICV010000086.1"/>
</dbReference>
<evidence type="ECO:0000256" key="3">
    <source>
        <dbReference type="ARBA" id="ARBA00022630"/>
    </source>
</evidence>
<evidence type="ECO:0000259" key="7">
    <source>
        <dbReference type="Pfam" id="PF00441"/>
    </source>
</evidence>
<evidence type="ECO:0000256" key="1">
    <source>
        <dbReference type="ARBA" id="ARBA00001974"/>
    </source>
</evidence>
<evidence type="ECO:0000256" key="6">
    <source>
        <dbReference type="RuleBase" id="RU362125"/>
    </source>
</evidence>
<dbReference type="PROSITE" id="PS00073">
    <property type="entry name" value="ACYL_COA_DH_2"/>
    <property type="match status" value="1"/>
</dbReference>
<evidence type="ECO:0000259" key="8">
    <source>
        <dbReference type="Pfam" id="PF02770"/>
    </source>
</evidence>
<dbReference type="SUPFAM" id="SSF47203">
    <property type="entry name" value="Acyl-CoA dehydrogenase C-terminal domain-like"/>
    <property type="match status" value="1"/>
</dbReference>